<dbReference type="GO" id="GO:0045110">
    <property type="term" value="P:intermediate filament bundle assembly"/>
    <property type="evidence" value="ECO:0007669"/>
    <property type="project" value="TreeGrafter"/>
</dbReference>
<evidence type="ECO:0000256" key="2">
    <source>
        <dbReference type="ARBA" id="ARBA00005462"/>
    </source>
</evidence>
<feature type="region of interest" description="Disordered" evidence="7">
    <location>
        <begin position="95"/>
        <end position="177"/>
    </location>
</feature>
<dbReference type="Proteomes" id="UP000472276">
    <property type="component" value="Unassembled WGS sequence"/>
</dbReference>
<keyword evidence="5" id="KW-0965">Cell junction</keyword>
<protein>
    <recommendedName>
        <fullName evidence="10">Plakophilin 2</fullName>
    </recommendedName>
</protein>
<dbReference type="RefSeq" id="XP_039456518.1">
    <property type="nucleotide sequence ID" value="XM_039600584.1"/>
</dbReference>
<feature type="compositionally biased region" description="Polar residues" evidence="7">
    <location>
        <begin position="58"/>
        <end position="70"/>
    </location>
</feature>
<feature type="compositionally biased region" description="Basic and acidic residues" evidence="7">
    <location>
        <begin position="156"/>
        <end position="167"/>
    </location>
</feature>
<keyword evidence="3" id="KW-0677">Repeat</keyword>
<dbReference type="GeneID" id="116309819"/>
<dbReference type="InterPro" id="IPR000225">
    <property type="entry name" value="Armadillo"/>
</dbReference>
<name>A0AAZ1X8Q2_OREAU</name>
<evidence type="ECO:0000313" key="9">
    <source>
        <dbReference type="Proteomes" id="UP000472276"/>
    </source>
</evidence>
<evidence type="ECO:0000256" key="3">
    <source>
        <dbReference type="ARBA" id="ARBA00022737"/>
    </source>
</evidence>
<gene>
    <name evidence="8" type="primary">PKP2</name>
</gene>
<dbReference type="SMART" id="SM00185">
    <property type="entry name" value="ARM"/>
    <property type="match status" value="6"/>
</dbReference>
<dbReference type="AlphaFoldDB" id="A0AAZ1X8Q2"/>
<sequence>MDDPSFKSVLPAHDSSVLDDTSLALPADLRSSTQPDEDRNQRVQRQVKLTMSRKSKKTQSNGGVYTQKYETGSFDDADGLVRNMNVNRLTFSSRSFSRDHEHNPSRRLEVSAQSSPEQPHRHFKYSTYHSGMHTPPGPSHSPKVNRLTFSSQSFSGDHEHNPARRLEVSAQSSPAQPHRHFKYSTYHSGIHTPPGPSHSPKVGTHLAKLPSFHHNAFSVLPRSTQRCAYTPARGTVRQRTLRQIVGSQSVSANTAFQKNREYGSLQTYRQSTVKPTVQRRNGNITFDFIQPEDGSFLLGQLRERGHKKPFRVSTYSPSLSSVETDAGRRAAMQLPIKQMQAQNVTKLRSVSKTPMMTVEKAVQLLTQNEEETLIYATTFIQNQCFKSAVARHKICHVNGIEKLLYLLNNDSEEVQRATAGALRNAVYENDKNKLKVEENKGLSFIPTVLNSSRDKETRRQLTGLLWNLSSHDMLKEAFPERALSTLSRSVLVPGSGIFEGENPKDELLADDETFINATGCLRNLSSAGQNVRKAMRNCDNLIDSLIYYIRGTVANRKMDDKPTENCVCILHNLSYQIESELPKKNDQVLRESRQDLDSQPKTPGCFSYRSAKITEYAVHQHPLLEPNPNPHGIEWLWDIITVRMYISLMACSKCDAIKEAALGALQNITAGKHEINGSVAVTIVQRENGLEMIKEILNGESSNLKITAVSLIKNLSRYDQLHPAIANQVLPEMLKMLPFDGTDVNQTSEVTISLCEILTYLCQSDAKNANGIIENRGIPKIINISKTETGPTRMQKAACLLLHVIWQHNEVHETLKKCGFKKCDFVNSRIKSALSS</sequence>
<comment type="subcellular location">
    <subcellularLocation>
        <location evidence="1">Cell junction</location>
    </subcellularLocation>
</comment>
<feature type="compositionally biased region" description="Basic and acidic residues" evidence="7">
    <location>
        <begin position="96"/>
        <end position="109"/>
    </location>
</feature>
<dbReference type="GO" id="GO:0005912">
    <property type="term" value="C:adherens junction"/>
    <property type="evidence" value="ECO:0007669"/>
    <property type="project" value="TreeGrafter"/>
</dbReference>
<dbReference type="PROSITE" id="PS50176">
    <property type="entry name" value="ARM_REPEAT"/>
    <property type="match status" value="1"/>
</dbReference>
<keyword evidence="4" id="KW-0130">Cell adhesion</keyword>
<dbReference type="InterPro" id="IPR028435">
    <property type="entry name" value="Plakophilin/d_Catenin"/>
</dbReference>
<dbReference type="GO" id="GO:0007507">
    <property type="term" value="P:heart development"/>
    <property type="evidence" value="ECO:0007669"/>
    <property type="project" value="TreeGrafter"/>
</dbReference>
<dbReference type="InterPro" id="IPR016024">
    <property type="entry name" value="ARM-type_fold"/>
</dbReference>
<comment type="similarity">
    <text evidence="2">Belongs to the beta-catenin family.</text>
</comment>
<dbReference type="GO" id="GO:0098609">
    <property type="term" value="P:cell-cell adhesion"/>
    <property type="evidence" value="ECO:0007669"/>
    <property type="project" value="InterPro"/>
</dbReference>
<dbReference type="SUPFAM" id="SSF48371">
    <property type="entry name" value="ARM repeat"/>
    <property type="match status" value="1"/>
</dbReference>
<accession>A0AAZ1X8Q2</accession>
<dbReference type="GO" id="GO:0014704">
    <property type="term" value="C:intercalated disc"/>
    <property type="evidence" value="ECO:0007669"/>
    <property type="project" value="TreeGrafter"/>
</dbReference>
<evidence type="ECO:0000256" key="6">
    <source>
        <dbReference type="PROSITE-ProRule" id="PRU00259"/>
    </source>
</evidence>
<dbReference type="PANTHER" id="PTHR10372:SF25">
    <property type="entry name" value="PLAKOPHILIN-2"/>
    <property type="match status" value="1"/>
</dbReference>
<evidence type="ECO:0008006" key="10">
    <source>
        <dbReference type="Google" id="ProtNLM"/>
    </source>
</evidence>
<dbReference type="PANTHER" id="PTHR10372">
    <property type="entry name" value="PLAKOPHILLIN-RELATED"/>
    <property type="match status" value="1"/>
</dbReference>
<reference evidence="8" key="3">
    <citation type="submission" date="2025-09" db="UniProtKB">
        <authorList>
            <consortium name="Ensembl"/>
        </authorList>
    </citation>
    <scope>IDENTIFICATION</scope>
</reference>
<reference evidence="9" key="1">
    <citation type="submission" date="2020-03" db="EMBL/GenBank/DDBJ databases">
        <title>Evolution of repeat sequences and sex chromosomes of tilapia species revealed by chromosome-level genomes.</title>
        <authorList>
            <person name="Xu L."/>
            <person name="Tao W."/>
            <person name="Wang D."/>
            <person name="Zhou Q."/>
        </authorList>
    </citation>
    <scope>NUCLEOTIDE SEQUENCE [LARGE SCALE GENOMIC DNA]</scope>
    <source>
        <strain evidence="9">Israel</strain>
    </source>
</reference>
<evidence type="ECO:0000256" key="7">
    <source>
        <dbReference type="SAM" id="MobiDB-lite"/>
    </source>
</evidence>
<feature type="repeat" description="ARM" evidence="6">
    <location>
        <begin position="398"/>
        <end position="440"/>
    </location>
</feature>
<dbReference type="Ensembl" id="ENSOABT00000080734.1">
    <property type="protein sequence ID" value="ENSOABP00000064014.1"/>
    <property type="gene ID" value="ENSOABG00000018250.2"/>
</dbReference>
<dbReference type="InterPro" id="IPR011989">
    <property type="entry name" value="ARM-like"/>
</dbReference>
<dbReference type="GO" id="GO:0005737">
    <property type="term" value="C:cytoplasm"/>
    <property type="evidence" value="ECO:0007669"/>
    <property type="project" value="TreeGrafter"/>
</dbReference>
<organism evidence="8 9">
    <name type="scientific">Oreochromis aureus</name>
    <name type="common">Israeli tilapia</name>
    <name type="synonym">Chromis aureus</name>
    <dbReference type="NCBI Taxonomy" id="47969"/>
    <lineage>
        <taxon>Eukaryota</taxon>
        <taxon>Metazoa</taxon>
        <taxon>Chordata</taxon>
        <taxon>Craniata</taxon>
        <taxon>Vertebrata</taxon>
        <taxon>Euteleostomi</taxon>
        <taxon>Actinopterygii</taxon>
        <taxon>Neopterygii</taxon>
        <taxon>Teleostei</taxon>
        <taxon>Neoteleostei</taxon>
        <taxon>Acanthomorphata</taxon>
        <taxon>Ovalentaria</taxon>
        <taxon>Cichlomorphae</taxon>
        <taxon>Cichliformes</taxon>
        <taxon>Cichlidae</taxon>
        <taxon>African cichlids</taxon>
        <taxon>Pseudocrenilabrinae</taxon>
        <taxon>Oreochromini</taxon>
        <taxon>Oreochromis</taxon>
    </lineage>
</organism>
<evidence type="ECO:0000256" key="1">
    <source>
        <dbReference type="ARBA" id="ARBA00004282"/>
    </source>
</evidence>
<evidence type="ECO:0000313" key="8">
    <source>
        <dbReference type="Ensembl" id="ENSOABP00000064014.1"/>
    </source>
</evidence>
<feature type="region of interest" description="Disordered" evidence="7">
    <location>
        <begin position="1"/>
        <end position="77"/>
    </location>
</feature>
<proteinExistence type="inferred from homology"/>
<dbReference type="GO" id="GO:0005886">
    <property type="term" value="C:plasma membrane"/>
    <property type="evidence" value="ECO:0007669"/>
    <property type="project" value="TreeGrafter"/>
</dbReference>
<evidence type="ECO:0000256" key="4">
    <source>
        <dbReference type="ARBA" id="ARBA00022889"/>
    </source>
</evidence>
<dbReference type="GO" id="GO:0072659">
    <property type="term" value="P:protein localization to plasma membrane"/>
    <property type="evidence" value="ECO:0007669"/>
    <property type="project" value="TreeGrafter"/>
</dbReference>
<dbReference type="Gene3D" id="1.25.10.10">
    <property type="entry name" value="Leucine-rich Repeat Variant"/>
    <property type="match status" value="1"/>
</dbReference>
<dbReference type="GO" id="GO:0002934">
    <property type="term" value="P:desmosome organization"/>
    <property type="evidence" value="ECO:0007669"/>
    <property type="project" value="TreeGrafter"/>
</dbReference>
<reference evidence="8" key="2">
    <citation type="submission" date="2025-08" db="UniProtKB">
        <authorList>
            <consortium name="Ensembl"/>
        </authorList>
    </citation>
    <scope>IDENTIFICATION</scope>
</reference>
<dbReference type="GO" id="GO:0005634">
    <property type="term" value="C:nucleus"/>
    <property type="evidence" value="ECO:0007669"/>
    <property type="project" value="TreeGrafter"/>
</dbReference>
<dbReference type="Pfam" id="PF00514">
    <property type="entry name" value="Arm"/>
    <property type="match status" value="1"/>
</dbReference>
<evidence type="ECO:0000256" key="5">
    <source>
        <dbReference type="ARBA" id="ARBA00022949"/>
    </source>
</evidence>
<keyword evidence="9" id="KW-1185">Reference proteome</keyword>